<feature type="domain" description="RDD" evidence="6">
    <location>
        <begin position="29"/>
        <end position="148"/>
    </location>
</feature>
<accession>A0A2W5NBM9</accession>
<protein>
    <recommendedName>
        <fullName evidence="6">RDD domain-containing protein</fullName>
    </recommendedName>
</protein>
<feature type="transmembrane region" description="Helical" evidence="5">
    <location>
        <begin position="33"/>
        <end position="54"/>
    </location>
</feature>
<evidence type="ECO:0000256" key="2">
    <source>
        <dbReference type="ARBA" id="ARBA00022692"/>
    </source>
</evidence>
<name>A0A2W5NBM9_RHOSU</name>
<dbReference type="Pfam" id="PF06271">
    <property type="entry name" value="RDD"/>
    <property type="match status" value="1"/>
</dbReference>
<feature type="transmembrane region" description="Helical" evidence="5">
    <location>
        <begin position="115"/>
        <end position="137"/>
    </location>
</feature>
<evidence type="ECO:0000259" key="6">
    <source>
        <dbReference type="Pfam" id="PF06271"/>
    </source>
</evidence>
<gene>
    <name evidence="7" type="ORF">DI556_10625</name>
</gene>
<evidence type="ECO:0000256" key="5">
    <source>
        <dbReference type="SAM" id="Phobius"/>
    </source>
</evidence>
<comment type="subcellular location">
    <subcellularLocation>
        <location evidence="1">Membrane</location>
        <topology evidence="1">Multi-pass membrane protein</topology>
    </subcellularLocation>
</comment>
<keyword evidence="4 5" id="KW-0472">Membrane</keyword>
<keyword evidence="3 5" id="KW-1133">Transmembrane helix</keyword>
<sequence>MYAEPGSYRFSLPGLPDPELDPQFYSGVPGRRFAAWLIDVAIILCVGVPLAVLFGLFTLGLGFAIFPLIVAGVGFAYRVGTISDRSATWGMRIMGIEFRRADGARFDFLTALAHVAIYTLSMAFFIAQLVSCVAMLGTRYGQGVPDMVLRTTAINRPVA</sequence>
<dbReference type="AlphaFoldDB" id="A0A2W5NBM9"/>
<reference evidence="7 8" key="1">
    <citation type="submission" date="2017-08" db="EMBL/GenBank/DDBJ databases">
        <title>Infants hospitalized years apart are colonized by the same room-sourced microbial strains.</title>
        <authorList>
            <person name="Brooks B."/>
            <person name="Olm M.R."/>
            <person name="Firek B.A."/>
            <person name="Baker R."/>
            <person name="Thomas B.C."/>
            <person name="Morowitz M.J."/>
            <person name="Banfield J.F."/>
        </authorList>
    </citation>
    <scope>NUCLEOTIDE SEQUENCE [LARGE SCALE GENOMIC DNA]</scope>
    <source>
        <strain evidence="7">S2_005_002_R2_34</strain>
    </source>
</reference>
<proteinExistence type="predicted"/>
<evidence type="ECO:0000256" key="1">
    <source>
        <dbReference type="ARBA" id="ARBA00004141"/>
    </source>
</evidence>
<evidence type="ECO:0000256" key="4">
    <source>
        <dbReference type="ARBA" id="ARBA00023136"/>
    </source>
</evidence>
<evidence type="ECO:0000313" key="7">
    <source>
        <dbReference type="EMBL" id="PZQ49898.1"/>
    </source>
</evidence>
<dbReference type="GO" id="GO:0016020">
    <property type="term" value="C:membrane"/>
    <property type="evidence" value="ECO:0007669"/>
    <property type="project" value="UniProtKB-SubCell"/>
</dbReference>
<evidence type="ECO:0000313" key="8">
    <source>
        <dbReference type="Proteomes" id="UP000249185"/>
    </source>
</evidence>
<evidence type="ECO:0000256" key="3">
    <source>
        <dbReference type="ARBA" id="ARBA00022989"/>
    </source>
</evidence>
<keyword evidence="2 5" id="KW-0812">Transmembrane</keyword>
<dbReference type="Proteomes" id="UP000249185">
    <property type="component" value="Unassembled WGS sequence"/>
</dbReference>
<organism evidence="7 8">
    <name type="scientific">Rhodovulum sulfidophilum</name>
    <name type="common">Rhodobacter sulfidophilus</name>
    <dbReference type="NCBI Taxonomy" id="35806"/>
    <lineage>
        <taxon>Bacteria</taxon>
        <taxon>Pseudomonadati</taxon>
        <taxon>Pseudomonadota</taxon>
        <taxon>Alphaproteobacteria</taxon>
        <taxon>Rhodobacterales</taxon>
        <taxon>Paracoccaceae</taxon>
        <taxon>Rhodovulum</taxon>
    </lineage>
</organism>
<dbReference type="InterPro" id="IPR010432">
    <property type="entry name" value="RDD"/>
</dbReference>
<feature type="transmembrane region" description="Helical" evidence="5">
    <location>
        <begin position="61"/>
        <end position="80"/>
    </location>
</feature>
<comment type="caution">
    <text evidence="7">The sequence shown here is derived from an EMBL/GenBank/DDBJ whole genome shotgun (WGS) entry which is preliminary data.</text>
</comment>
<dbReference type="EMBL" id="QFPW01000006">
    <property type="protein sequence ID" value="PZQ49898.1"/>
    <property type="molecule type" value="Genomic_DNA"/>
</dbReference>